<dbReference type="NCBIfam" id="TIGR01730">
    <property type="entry name" value="RND_mfp"/>
    <property type="match status" value="1"/>
</dbReference>
<gene>
    <name evidence="2" type="ORF">NFI95_04125</name>
</gene>
<organism evidence="2 3">
    <name type="scientific">Endosaccharibacter trunci</name>
    <dbReference type="NCBI Taxonomy" id="2812733"/>
    <lineage>
        <taxon>Bacteria</taxon>
        <taxon>Pseudomonadati</taxon>
        <taxon>Pseudomonadota</taxon>
        <taxon>Alphaproteobacteria</taxon>
        <taxon>Acetobacterales</taxon>
        <taxon>Acetobacteraceae</taxon>
        <taxon>Endosaccharibacter</taxon>
    </lineage>
</organism>
<protein>
    <submittedName>
        <fullName evidence="2">Efflux RND transporter periplasmic adaptor subunit</fullName>
    </submittedName>
</protein>
<accession>A0ABT1W663</accession>
<evidence type="ECO:0000256" key="1">
    <source>
        <dbReference type="ARBA" id="ARBA00009477"/>
    </source>
</evidence>
<dbReference type="Gene3D" id="1.10.287.470">
    <property type="entry name" value="Helix hairpin bin"/>
    <property type="match status" value="1"/>
</dbReference>
<dbReference type="PANTHER" id="PTHR30469:SF18">
    <property type="entry name" value="RESISTANCE-NODULATION-CELL DIVISION (RND) EFFLUX MEMBRANE FUSION PROTEIN-RELATED"/>
    <property type="match status" value="1"/>
</dbReference>
<keyword evidence="3" id="KW-1185">Reference proteome</keyword>
<reference evidence="2 3" key="1">
    <citation type="submission" date="2022-06" db="EMBL/GenBank/DDBJ databases">
        <title>Endosaccharibacter gen. nov., sp. nov., endophytic bacteria isolated from sugarcane.</title>
        <authorList>
            <person name="Pitiwittayakul N."/>
            <person name="Yukphan P."/>
            <person name="Charoenyingcharoen P."/>
            <person name="Tanasupawat S."/>
        </authorList>
    </citation>
    <scope>NUCLEOTIDE SEQUENCE [LARGE SCALE GENOMIC DNA]</scope>
    <source>
        <strain evidence="2 3">KSS8</strain>
    </source>
</reference>
<dbReference type="RefSeq" id="WP_422863077.1">
    <property type="nucleotide sequence ID" value="NZ_JAMSKV010000002.1"/>
</dbReference>
<dbReference type="Gene3D" id="2.40.420.20">
    <property type="match status" value="1"/>
</dbReference>
<comment type="caution">
    <text evidence="2">The sequence shown here is derived from an EMBL/GenBank/DDBJ whole genome shotgun (WGS) entry which is preliminary data.</text>
</comment>
<dbReference type="Gene3D" id="2.40.50.100">
    <property type="match status" value="1"/>
</dbReference>
<dbReference type="Gene3D" id="2.40.30.170">
    <property type="match status" value="1"/>
</dbReference>
<dbReference type="SUPFAM" id="SSF111369">
    <property type="entry name" value="HlyD-like secretion proteins"/>
    <property type="match status" value="1"/>
</dbReference>
<evidence type="ECO:0000313" key="3">
    <source>
        <dbReference type="Proteomes" id="UP001524587"/>
    </source>
</evidence>
<proteinExistence type="inferred from homology"/>
<dbReference type="EMBL" id="JAMSKV010000002">
    <property type="protein sequence ID" value="MCQ8277636.1"/>
    <property type="molecule type" value="Genomic_DNA"/>
</dbReference>
<name>A0ABT1W663_9PROT</name>
<dbReference type="InterPro" id="IPR006143">
    <property type="entry name" value="RND_pump_MFP"/>
</dbReference>
<evidence type="ECO:0000313" key="2">
    <source>
        <dbReference type="EMBL" id="MCQ8277636.1"/>
    </source>
</evidence>
<sequence length="325" mass="33611">MIVAHVEAAPGVGLTYTGVVGARVESSLGFRVQGKIVARLVDTGQLVRRGQPLMRLDPTDYGHAAIAQSENVAAARARWVQASADERRNRGLAATGAISASRYDDVKAASDSAKAALDAAIAQQSVAQDQHGYAVLLADDDGTVMQTLAEPGQVVAAGQAVLWLAHAGPREAVVNLPEAVRPMIGSEARVLLYAGGPAATARLRQLSDSADPRTRTFEARYVMSGDDADAPLGATVSVTLTQPGAGKDQSVPLGAIDDEGSGPGVWVINAVDSTVAFRPVRVVSIGEDTAEIQGLQVGQAVVAAGGHELRGGEKVRPMTVRAAMQ</sequence>
<comment type="similarity">
    <text evidence="1">Belongs to the membrane fusion protein (MFP) (TC 8.A.1) family.</text>
</comment>
<dbReference type="Proteomes" id="UP001524587">
    <property type="component" value="Unassembled WGS sequence"/>
</dbReference>
<dbReference type="PANTHER" id="PTHR30469">
    <property type="entry name" value="MULTIDRUG RESISTANCE PROTEIN MDTA"/>
    <property type="match status" value="1"/>
</dbReference>